<dbReference type="EMBL" id="CP059272">
    <property type="protein sequence ID" value="QLQ81343.1"/>
    <property type="molecule type" value="Genomic_DNA"/>
</dbReference>
<evidence type="ECO:0000256" key="8">
    <source>
        <dbReference type="ARBA" id="ARBA00023242"/>
    </source>
</evidence>
<name>A0A7H9HVN7_9SACH</name>
<evidence type="ECO:0000256" key="7">
    <source>
        <dbReference type="ARBA" id="ARBA00023163"/>
    </source>
</evidence>
<keyword evidence="7" id="KW-0804">Transcription</keyword>
<evidence type="ECO:0000256" key="1">
    <source>
        <dbReference type="ARBA" id="ARBA00004123"/>
    </source>
</evidence>
<proteinExistence type="inferred from homology"/>
<keyword evidence="8" id="KW-0539">Nucleus</keyword>
<evidence type="ECO:0000313" key="10">
    <source>
        <dbReference type="Proteomes" id="UP000510647"/>
    </source>
</evidence>
<accession>A0A7H9HVN7</accession>
<dbReference type="Pfam" id="PF08528">
    <property type="entry name" value="Whi5"/>
    <property type="match status" value="1"/>
</dbReference>
<dbReference type="InterPro" id="IPR013734">
    <property type="entry name" value="TF_Nrm1/Whi5"/>
</dbReference>
<keyword evidence="10" id="KW-1185">Reference proteome</keyword>
<dbReference type="GO" id="GO:0005634">
    <property type="term" value="C:nucleus"/>
    <property type="evidence" value="ECO:0007669"/>
    <property type="project" value="UniProtKB-SubCell"/>
</dbReference>
<dbReference type="OrthoDB" id="4061338at2759"/>
<dbReference type="GO" id="GO:0005737">
    <property type="term" value="C:cytoplasm"/>
    <property type="evidence" value="ECO:0007669"/>
    <property type="project" value="UniProtKB-SubCell"/>
</dbReference>
<keyword evidence="6" id="KW-0805">Transcription regulation</keyword>
<evidence type="ECO:0000256" key="4">
    <source>
        <dbReference type="ARBA" id="ARBA00022490"/>
    </source>
</evidence>
<evidence type="ECO:0000256" key="5">
    <source>
        <dbReference type="ARBA" id="ARBA00022491"/>
    </source>
</evidence>
<dbReference type="AlphaFoldDB" id="A0A7H9HVN7"/>
<sequence>MQLNAMTMERLPLGEFSSSRVNKLGRSQPLKRTRLPSIKTLINCTAELAQSDCSVGKRDLTRVSQKLRVRLQLAYFKLKINQTNTKFKDLKRQFELNDHGKKRRKLVVSQGNYKTPLKSHRVHHTTESTDNFLQFHDRTTPINSSRCIATQNTPMSVNAAKSLLHLFTSSQQ</sequence>
<evidence type="ECO:0000256" key="2">
    <source>
        <dbReference type="ARBA" id="ARBA00004496"/>
    </source>
</evidence>
<dbReference type="Proteomes" id="UP000510647">
    <property type="component" value="Chromosome 6"/>
</dbReference>
<evidence type="ECO:0000313" key="9">
    <source>
        <dbReference type="EMBL" id="QLQ81343.1"/>
    </source>
</evidence>
<keyword evidence="5" id="KW-0678">Repressor</keyword>
<keyword evidence="4" id="KW-0963">Cytoplasm</keyword>
<comment type="subcellular location">
    <subcellularLocation>
        <location evidence="2">Cytoplasm</location>
    </subcellularLocation>
    <subcellularLocation>
        <location evidence="1">Nucleus</location>
    </subcellularLocation>
</comment>
<gene>
    <name evidence="9" type="ORF">HG537_0F01040</name>
</gene>
<evidence type="ECO:0000256" key="3">
    <source>
        <dbReference type="ARBA" id="ARBA00006922"/>
    </source>
</evidence>
<protein>
    <submittedName>
        <fullName evidence="9">Uncharacterized protein</fullName>
    </submittedName>
</protein>
<comment type="similarity">
    <text evidence="3">Belongs to the WHI5/NRM1 family.</text>
</comment>
<reference evidence="9 10" key="1">
    <citation type="submission" date="2020-06" db="EMBL/GenBank/DDBJ databases">
        <title>The yeast mating-type switching endonuclease HO is a domesticated member of an unorthodox homing genetic element family.</title>
        <authorList>
            <person name="Coughlan A.Y."/>
            <person name="Lombardi L."/>
            <person name="Braun-Galleani S."/>
            <person name="Martos A.R."/>
            <person name="Galeote V."/>
            <person name="Bigey F."/>
            <person name="Dequin S."/>
            <person name="Byrne K.P."/>
            <person name="Wolfe K.H."/>
        </authorList>
    </citation>
    <scope>NUCLEOTIDE SEQUENCE [LARGE SCALE GENOMIC DNA]</scope>
    <source>
        <strain evidence="9 10">CBS2947</strain>
    </source>
</reference>
<organism evidence="9 10">
    <name type="scientific">Torulaspora globosa</name>
    <dbReference type="NCBI Taxonomy" id="48254"/>
    <lineage>
        <taxon>Eukaryota</taxon>
        <taxon>Fungi</taxon>
        <taxon>Dikarya</taxon>
        <taxon>Ascomycota</taxon>
        <taxon>Saccharomycotina</taxon>
        <taxon>Saccharomycetes</taxon>
        <taxon>Saccharomycetales</taxon>
        <taxon>Saccharomycetaceae</taxon>
        <taxon>Torulaspora</taxon>
    </lineage>
</organism>
<evidence type="ECO:0000256" key="6">
    <source>
        <dbReference type="ARBA" id="ARBA00023015"/>
    </source>
</evidence>